<feature type="region of interest" description="Disordered" evidence="1">
    <location>
        <begin position="1194"/>
        <end position="1230"/>
    </location>
</feature>
<gene>
    <name evidence="2" type="ORF">RM446_24385</name>
</gene>
<feature type="region of interest" description="Disordered" evidence="1">
    <location>
        <begin position="1116"/>
        <end position="1182"/>
    </location>
</feature>
<feature type="region of interest" description="Disordered" evidence="1">
    <location>
        <begin position="1599"/>
        <end position="1643"/>
    </location>
</feature>
<feature type="compositionally biased region" description="Low complexity" evidence="1">
    <location>
        <begin position="2008"/>
        <end position="2018"/>
    </location>
</feature>
<feature type="region of interest" description="Disordered" evidence="1">
    <location>
        <begin position="830"/>
        <end position="853"/>
    </location>
</feature>
<feature type="compositionally biased region" description="Basic and acidic residues" evidence="1">
    <location>
        <begin position="44"/>
        <end position="64"/>
    </location>
</feature>
<feature type="region of interest" description="Disordered" evidence="1">
    <location>
        <begin position="1490"/>
        <end position="1509"/>
    </location>
</feature>
<feature type="region of interest" description="Disordered" evidence="1">
    <location>
        <begin position="382"/>
        <end position="432"/>
    </location>
</feature>
<feature type="region of interest" description="Disordered" evidence="1">
    <location>
        <begin position="640"/>
        <end position="696"/>
    </location>
</feature>
<sequence>MPDDDGRGSKDVYELREINLSKPDRDSSPDEPEAKGPAEGSSGGRERRGDDAADEAQGGHDARRPGTASDATAARSRRTVRFADPPDDRGKGHPKGVRPPRTASAVFDRFTRLDRTDPPPDPDPSLDRTFNLDHLLPSSLMGSHTIQAAGLGDRVAEGVRRFDGNRRNTDRQSNTPRSAAPVETIREQIERLSTKDMRKAMAPKSFTFQVPGTDGDGTWKVEVSLRPNGRYRPVNSPDPDASAESRQRNRIAESSGAASSRQATGVSGGNKGPSVGVYVSPFMITPIDAGSLGARLNGKLSAGWRSRQVSFSANNAHGVSSTEELKGPMHTYRSQMQLDIALTPPGEGRNRLDPQNLDVDVHVPGGLGRVRPDAPRTIAFADPNAPGFDTSNRPFPGAGFRGATETHPIQVGEPSYDPPPRDDGTRRPGHGRKLIEWTNDHLGLQPRPKRDYVRTASTRHDVEQRAAEDNANTLATDMLRDNIGKTTNGPLTLYLTDKYGRPRIAYIRSFPTRYELQPDPPNVYDLRSSSGTTKGTTSGKTQSSFFRLLLGGGLDLSISVLDFIVGRITPFAVDLTGQFQRQHGDTRNQSGSRSSLYWGSQETAVYKVTRNYYVQFDGEPEVHSFRGTTYETTTVDNAIRLQGAENPPEGPVRPGGESSRGDEAPGEAVQDRPPDGAVRRPPSFGRPSSYSWDDGRYFRKPPGVDRVVTASEGLVGKVLHDLANTYPGIVLPDFSRNEDDFALKPGHEDSRWWNRSVRENPPMRRSYETALENTQRIVDALSEPGLLSNDGDLYSRDGLLVPLLESATFKDNVKAVRIFGHRGTARYAGPGDRGVGLESKSGSHLGSGKGRGGSASVMPLISGNFMEGRPDAQGRREAGLFPKLRATLTFSFGGNTGHVSAESTAHTLQFKGETDKWTSPSTITVRTYTGDDLGQDFGERLPDTRGKRLGTPRTLRYEFTTPRLPEGHTIGFPGNGEPPVIRPMSRAEAENQITGANRPGGRPGQGPAFVDRLRNAGASIADINTAFRDTDRHRTGRQERTHGGPPAATDRGISLTEATYRQFSRSGVGGRYRWAGLSRQGWVDGYTHKVRHMVRDSAAGRHFFSNYASPENMSAHIQDGARASTDVSSRLRSPHNLRTTTDTRPEVSGVTTEPVHAEIITEGTNAPQDRSATNTRTTSAGIGGAAVARINVVNDPAGAPPEPPGQGPGQDGNAGTQGGGRAPTWSSGPQAHRTWVFSAKGDFRGESRSSSTTILPSSHRAYLFQAAGTVKQATEFARNWSIGPTINRAPVYAGWQATADDLYSGFMHAWGAITHGLVGDGLESTADGNGRVTGLRQTPLAPPALDGRGDVRIRPGFEGHGEVQTPPHAGPAWTRLDDALRANRLALTRNSRDKLYQALASELAGHAASRGPVAVKVKRTDGLGPRGLTPAIDAVVDVRVSRSNTRIESIGGEAEIRRRHQLKTSDGRMQGSATQDTAGVQGHSLMVPTREAPASEGSGTVPDGARPTPYSTVHDNTVTSTEGSGRTVTGIGSRTTQLAIVSPYAQVGRDTDVTLNLSFPDRGLNVRTQVASAVRNGGISSTGSGGRTYATYPTHYLEFGSGGEPGSSGRSTDRADGGAGRAALRAPHPARVPRSEGQRPDEQWRTWAPHATRARGASRGFVEVIENGGEAVKDLAHVGLASANGWRPGTGHMNGNSYTVAGVESARDYLDETFGRDAYYDGVDDSLTDVALASSWKDAAGGADGYRPPDVGRTSVSLKAGVPGGGDARVLDVTYTGSISGASGEEHGNAAPGTHTSTMNNSGGPSAAAEIHSTTDGGFQRQLVDYNSIEAHAAFNSGGTDTPTFTAKGPSTHKSNVEDPLYLVEFDVDWGVFSQRHDRKGTPTGEPFTGTTRTRQTGWFTQRDALDLGFLPTPVSRSTGRERDRLLWMQDGLRAAEDALLEARQSLLPAAVRAVRDGPGSDAHADHEHLRADYEYRARIYRHRVNEWRDATNRLRDRLNERAFVRRPGPAAAAPTAEGGDGGSGGGGARSGTTADDAASGRGRGGGRGEQRPEQQGHRQRSDEESRPAPAEPPEHIGLAALFDNALNPGSGGGASAVGPADHAAGHRAGPYNGTAPGETAPHRRSNASDGATGHAFDQV</sequence>
<reference evidence="3" key="1">
    <citation type="submission" date="2023-07" db="EMBL/GenBank/DDBJ databases">
        <title>30 novel species of actinomycetes from the DSMZ collection.</title>
        <authorList>
            <person name="Nouioui I."/>
        </authorList>
    </citation>
    <scope>NUCLEOTIDE SEQUENCE [LARGE SCALE GENOMIC DNA]</scope>
    <source>
        <strain evidence="3">DSM 45055</strain>
    </source>
</reference>
<dbReference type="EMBL" id="JAVREK010000044">
    <property type="protein sequence ID" value="MDT0305275.1"/>
    <property type="molecule type" value="Genomic_DNA"/>
</dbReference>
<feature type="compositionally biased region" description="Basic and acidic residues" evidence="1">
    <location>
        <begin position="1633"/>
        <end position="1643"/>
    </location>
</feature>
<comment type="caution">
    <text evidence="2">The sequence shown here is derived from an EMBL/GenBank/DDBJ whole genome shotgun (WGS) entry which is preliminary data.</text>
</comment>
<feature type="compositionally biased region" description="Polar residues" evidence="1">
    <location>
        <begin position="1125"/>
        <end position="1142"/>
    </location>
</feature>
<evidence type="ECO:0000313" key="3">
    <source>
        <dbReference type="Proteomes" id="UP001183226"/>
    </source>
</evidence>
<feature type="region of interest" description="Disordered" evidence="1">
    <location>
        <begin position="1"/>
        <end position="127"/>
    </location>
</feature>
<feature type="compositionally biased region" description="Polar residues" evidence="1">
    <location>
        <begin position="1162"/>
        <end position="1180"/>
    </location>
</feature>
<feature type="region of interest" description="Disordered" evidence="1">
    <location>
        <begin position="1031"/>
        <end position="1051"/>
    </location>
</feature>
<feature type="compositionally biased region" description="Basic and acidic residues" evidence="1">
    <location>
        <begin position="1031"/>
        <end position="1042"/>
    </location>
</feature>
<feature type="compositionally biased region" description="Basic and acidic residues" evidence="1">
    <location>
        <begin position="659"/>
        <end position="678"/>
    </location>
</feature>
<evidence type="ECO:0000256" key="1">
    <source>
        <dbReference type="SAM" id="MobiDB-lite"/>
    </source>
</evidence>
<keyword evidence="3" id="KW-1185">Reference proteome</keyword>
<proteinExistence type="predicted"/>
<feature type="region of interest" description="Disordered" evidence="1">
    <location>
        <begin position="228"/>
        <end position="272"/>
    </location>
</feature>
<dbReference type="RefSeq" id="WP_311547790.1">
    <property type="nucleotide sequence ID" value="NZ_JAVREK010000044.1"/>
</dbReference>
<name>A0ABU2L158_9ACTN</name>
<feature type="region of interest" description="Disordered" evidence="1">
    <location>
        <begin position="162"/>
        <end position="183"/>
    </location>
</feature>
<feature type="compositionally biased region" description="Basic and acidic residues" evidence="1">
    <location>
        <begin position="1"/>
        <end position="36"/>
    </location>
</feature>
<feature type="region of interest" description="Disordered" evidence="1">
    <location>
        <begin position="2001"/>
        <end position="2140"/>
    </location>
</feature>
<evidence type="ECO:0000313" key="2">
    <source>
        <dbReference type="EMBL" id="MDT0305275.1"/>
    </source>
</evidence>
<feature type="compositionally biased region" description="Polar residues" evidence="1">
    <location>
        <begin position="256"/>
        <end position="265"/>
    </location>
</feature>
<protein>
    <submittedName>
        <fullName evidence="2">Uncharacterized protein</fullName>
    </submittedName>
</protein>
<feature type="compositionally biased region" description="Low complexity" evidence="1">
    <location>
        <begin position="2031"/>
        <end position="2041"/>
    </location>
</feature>
<organism evidence="2 3">
    <name type="scientific">Streptomonospora wellingtoniae</name>
    <dbReference type="NCBI Taxonomy" id="3075544"/>
    <lineage>
        <taxon>Bacteria</taxon>
        <taxon>Bacillati</taxon>
        <taxon>Actinomycetota</taxon>
        <taxon>Actinomycetes</taxon>
        <taxon>Streptosporangiales</taxon>
        <taxon>Nocardiopsidaceae</taxon>
        <taxon>Streptomonospora</taxon>
    </lineage>
</organism>
<dbReference type="Proteomes" id="UP001183226">
    <property type="component" value="Unassembled WGS sequence"/>
</dbReference>
<feature type="compositionally biased region" description="Gly residues" evidence="1">
    <location>
        <begin position="2019"/>
        <end position="2030"/>
    </location>
</feature>
<accession>A0ABU2L158</accession>
<feature type="compositionally biased region" description="Basic and acidic residues" evidence="1">
    <location>
        <begin position="2047"/>
        <end position="2067"/>
    </location>
</feature>
<feature type="compositionally biased region" description="Gly residues" evidence="1">
    <location>
        <begin position="1207"/>
        <end position="1221"/>
    </location>
</feature>
<feature type="compositionally biased region" description="Basic and acidic residues" evidence="1">
    <location>
        <begin position="109"/>
        <end position="118"/>
    </location>
</feature>